<dbReference type="SUPFAM" id="SSF48264">
    <property type="entry name" value="Cytochrome P450"/>
    <property type="match status" value="1"/>
</dbReference>
<sequence length="99" mass="11333">MTALMKNPRVMKRAQKEVRTLVGEKCFVDEDDIQKLTYMKALVKESMRLYPASPLLIPRETLQKCNIDGYEIPTKTVVFANAWAIGRDPESGKPRRVHA</sequence>
<dbReference type="EMBL" id="JARBHA010000010">
    <property type="protein sequence ID" value="KAJ9691227.1"/>
    <property type="molecule type" value="Genomic_DNA"/>
</dbReference>
<dbReference type="InterPro" id="IPR036396">
    <property type="entry name" value="Cyt_P450_sf"/>
</dbReference>
<comment type="caution">
    <text evidence="1">The sequence shown here is derived from an EMBL/GenBank/DDBJ whole genome shotgun (WGS) entry which is preliminary data.</text>
</comment>
<dbReference type="GO" id="GO:0016705">
    <property type="term" value="F:oxidoreductase activity, acting on paired donors, with incorporation or reduction of molecular oxygen"/>
    <property type="evidence" value="ECO:0007669"/>
    <property type="project" value="InterPro"/>
</dbReference>
<dbReference type="GO" id="GO:0020037">
    <property type="term" value="F:heme binding"/>
    <property type="evidence" value="ECO:0007669"/>
    <property type="project" value="InterPro"/>
</dbReference>
<dbReference type="Proteomes" id="UP001168098">
    <property type="component" value="Unassembled WGS sequence"/>
</dbReference>
<protein>
    <recommendedName>
        <fullName evidence="3">Cytochrome P450</fullName>
    </recommendedName>
</protein>
<gene>
    <name evidence="1" type="ORF">PVL29_013414</name>
</gene>
<dbReference type="GO" id="GO:0004497">
    <property type="term" value="F:monooxygenase activity"/>
    <property type="evidence" value="ECO:0007669"/>
    <property type="project" value="InterPro"/>
</dbReference>
<evidence type="ECO:0000313" key="2">
    <source>
        <dbReference type="Proteomes" id="UP001168098"/>
    </source>
</evidence>
<evidence type="ECO:0008006" key="3">
    <source>
        <dbReference type="Google" id="ProtNLM"/>
    </source>
</evidence>
<reference evidence="1 2" key="1">
    <citation type="journal article" date="2023" name="BMC Biotechnol.">
        <title>Vitis rotundifolia cv Carlos genome sequencing.</title>
        <authorList>
            <person name="Huff M."/>
            <person name="Hulse-Kemp A."/>
            <person name="Scheffler B."/>
            <person name="Youngblood R."/>
            <person name="Simpson S."/>
            <person name="Babiker E."/>
            <person name="Staton M."/>
        </authorList>
    </citation>
    <scope>NUCLEOTIDE SEQUENCE [LARGE SCALE GENOMIC DNA]</scope>
    <source>
        <tissue evidence="1">Leaf</tissue>
    </source>
</reference>
<dbReference type="PANTHER" id="PTHR47952">
    <property type="entry name" value="TRYPTAMINE 5-HYDROXYLASE"/>
    <property type="match status" value="1"/>
</dbReference>
<keyword evidence="2" id="KW-1185">Reference proteome</keyword>
<proteinExistence type="predicted"/>
<evidence type="ECO:0000313" key="1">
    <source>
        <dbReference type="EMBL" id="KAJ9691227.1"/>
    </source>
</evidence>
<dbReference type="AlphaFoldDB" id="A0AA38ZMA6"/>
<dbReference type="PANTHER" id="PTHR47952:SF3">
    <property type="entry name" value="CYTOCHROME P450 71B3-LIKE"/>
    <property type="match status" value="1"/>
</dbReference>
<dbReference type="InterPro" id="IPR001128">
    <property type="entry name" value="Cyt_P450"/>
</dbReference>
<accession>A0AA38ZMA6</accession>
<dbReference type="GO" id="GO:0005506">
    <property type="term" value="F:iron ion binding"/>
    <property type="evidence" value="ECO:0007669"/>
    <property type="project" value="InterPro"/>
</dbReference>
<name>A0AA38ZMA6_VITRO</name>
<dbReference type="Gene3D" id="1.10.630.10">
    <property type="entry name" value="Cytochrome P450"/>
    <property type="match status" value="1"/>
</dbReference>
<organism evidence="1 2">
    <name type="scientific">Vitis rotundifolia</name>
    <name type="common">Muscadine grape</name>
    <dbReference type="NCBI Taxonomy" id="103349"/>
    <lineage>
        <taxon>Eukaryota</taxon>
        <taxon>Viridiplantae</taxon>
        <taxon>Streptophyta</taxon>
        <taxon>Embryophyta</taxon>
        <taxon>Tracheophyta</taxon>
        <taxon>Spermatophyta</taxon>
        <taxon>Magnoliopsida</taxon>
        <taxon>eudicotyledons</taxon>
        <taxon>Gunneridae</taxon>
        <taxon>Pentapetalae</taxon>
        <taxon>rosids</taxon>
        <taxon>Vitales</taxon>
        <taxon>Vitaceae</taxon>
        <taxon>Viteae</taxon>
        <taxon>Vitis</taxon>
    </lineage>
</organism>
<dbReference type="Pfam" id="PF00067">
    <property type="entry name" value="p450"/>
    <property type="match status" value="1"/>
</dbReference>